<evidence type="ECO:0000259" key="1">
    <source>
        <dbReference type="Pfam" id="PF12697"/>
    </source>
</evidence>
<dbReference type="AlphaFoldDB" id="A0A6J4LDJ8"/>
<dbReference type="InterPro" id="IPR029058">
    <property type="entry name" value="AB_hydrolase_fold"/>
</dbReference>
<accession>A0A6J4LDJ8</accession>
<dbReference type="SUPFAM" id="SSF53474">
    <property type="entry name" value="alpha/beta-Hydrolases"/>
    <property type="match status" value="1"/>
</dbReference>
<proteinExistence type="predicted"/>
<evidence type="ECO:0000313" key="2">
    <source>
        <dbReference type="EMBL" id="CAA9329276.1"/>
    </source>
</evidence>
<dbReference type="PRINTS" id="PR00111">
    <property type="entry name" value="ABHYDROLASE"/>
</dbReference>
<protein>
    <recommendedName>
        <fullName evidence="1">AB hydrolase-1 domain-containing protein</fullName>
    </recommendedName>
</protein>
<dbReference type="PANTHER" id="PTHR43798">
    <property type="entry name" value="MONOACYLGLYCEROL LIPASE"/>
    <property type="match status" value="1"/>
</dbReference>
<feature type="domain" description="AB hydrolase-1" evidence="1">
    <location>
        <begin position="10"/>
        <end position="220"/>
    </location>
</feature>
<organism evidence="2">
    <name type="scientific">uncultured Friedmanniella sp</name>
    <dbReference type="NCBI Taxonomy" id="335381"/>
    <lineage>
        <taxon>Bacteria</taxon>
        <taxon>Bacillati</taxon>
        <taxon>Actinomycetota</taxon>
        <taxon>Actinomycetes</taxon>
        <taxon>Propionibacteriales</taxon>
        <taxon>Nocardioidaceae</taxon>
        <taxon>Friedmanniella</taxon>
        <taxon>environmental samples</taxon>
    </lineage>
</organism>
<name>A0A6J4LDJ8_9ACTN</name>
<gene>
    <name evidence="2" type="ORF">AVDCRST_MAG48-3055</name>
</gene>
<dbReference type="InterPro" id="IPR050266">
    <property type="entry name" value="AB_hydrolase_sf"/>
</dbReference>
<sequence>MTGSVPLVLLPGMGCTAALWSALDLPEAPITPVLEEDALDAEVDRLLALLPERFALAGLSLGAVVAMALVRRGPERVTRLALLSTNPCAPTPAQRLGWADQRAQLAAGSARGLQESLLPLLLSPAVLASRPEVVATTLAMADALGQTTYDRQLRLQGTRVDERAGLARVRCPTLVLAARDDRLCRLDRHEEIARLVPRVRLAVIKDCAHLSPLEQPAAVSAHLRTWLSADVLAPTVR</sequence>
<dbReference type="EMBL" id="CADCTS010000434">
    <property type="protein sequence ID" value="CAA9329276.1"/>
    <property type="molecule type" value="Genomic_DNA"/>
</dbReference>
<dbReference type="InterPro" id="IPR000073">
    <property type="entry name" value="AB_hydrolase_1"/>
</dbReference>
<dbReference type="Pfam" id="PF12697">
    <property type="entry name" value="Abhydrolase_6"/>
    <property type="match status" value="1"/>
</dbReference>
<dbReference type="Gene3D" id="3.40.50.1820">
    <property type="entry name" value="alpha/beta hydrolase"/>
    <property type="match status" value="1"/>
</dbReference>
<reference evidence="2" key="1">
    <citation type="submission" date="2020-02" db="EMBL/GenBank/DDBJ databases">
        <authorList>
            <person name="Meier V. D."/>
        </authorList>
    </citation>
    <scope>NUCLEOTIDE SEQUENCE</scope>
    <source>
        <strain evidence="2">AVDCRST_MAG48</strain>
    </source>
</reference>
<dbReference type="PANTHER" id="PTHR43798:SF29">
    <property type="entry name" value="AB HYDROLASE-1 DOMAIN-CONTAINING PROTEIN"/>
    <property type="match status" value="1"/>
</dbReference>
<dbReference type="GO" id="GO:0003824">
    <property type="term" value="F:catalytic activity"/>
    <property type="evidence" value="ECO:0007669"/>
    <property type="project" value="UniProtKB-ARBA"/>
</dbReference>